<comment type="caution">
    <text evidence="1">The sequence shown here is derived from an EMBL/GenBank/DDBJ whole genome shotgun (WGS) entry which is preliminary data.</text>
</comment>
<reference evidence="1" key="2">
    <citation type="submission" date="2023-06" db="EMBL/GenBank/DDBJ databases">
        <authorList>
            <person name="Swenson N.G."/>
            <person name="Wegrzyn J.L."/>
            <person name="Mcevoy S.L."/>
        </authorList>
    </citation>
    <scope>NUCLEOTIDE SEQUENCE</scope>
    <source>
        <strain evidence="1">NS2018</strain>
        <tissue evidence="1">Leaf</tissue>
    </source>
</reference>
<sequence>MDALNLLGFGEHDDDGGGGVDLEAAVWIWWTGGGGGVDLEVALDLVDWRWWRSGFGGGGSGVDLVVVLVGGGGKEFVAPVVVWVRWSCGVREMMVEK</sequence>
<dbReference type="Proteomes" id="UP001168877">
    <property type="component" value="Unassembled WGS sequence"/>
</dbReference>
<keyword evidence="2" id="KW-1185">Reference proteome</keyword>
<name>A0AA39S2I1_ACESA</name>
<evidence type="ECO:0000313" key="1">
    <source>
        <dbReference type="EMBL" id="KAK0583804.1"/>
    </source>
</evidence>
<protein>
    <submittedName>
        <fullName evidence="1">Uncharacterized protein</fullName>
    </submittedName>
</protein>
<gene>
    <name evidence="1" type="ORF">LWI29_003335</name>
</gene>
<reference evidence="1" key="1">
    <citation type="journal article" date="2022" name="Plant J.">
        <title>Strategies of tolerance reflected in two North American maple genomes.</title>
        <authorList>
            <person name="McEvoy S.L."/>
            <person name="Sezen U.U."/>
            <person name="Trouern-Trend A."/>
            <person name="McMahon S.M."/>
            <person name="Schaberg P.G."/>
            <person name="Yang J."/>
            <person name="Wegrzyn J.L."/>
            <person name="Swenson N.G."/>
        </authorList>
    </citation>
    <scope>NUCLEOTIDE SEQUENCE</scope>
    <source>
        <strain evidence="1">NS2018</strain>
    </source>
</reference>
<evidence type="ECO:0000313" key="2">
    <source>
        <dbReference type="Proteomes" id="UP001168877"/>
    </source>
</evidence>
<accession>A0AA39S2I1</accession>
<dbReference type="AlphaFoldDB" id="A0AA39S2I1"/>
<dbReference type="EMBL" id="JAUESC010000383">
    <property type="protein sequence ID" value="KAK0583804.1"/>
    <property type="molecule type" value="Genomic_DNA"/>
</dbReference>
<proteinExistence type="predicted"/>
<organism evidence="1 2">
    <name type="scientific">Acer saccharum</name>
    <name type="common">Sugar maple</name>
    <dbReference type="NCBI Taxonomy" id="4024"/>
    <lineage>
        <taxon>Eukaryota</taxon>
        <taxon>Viridiplantae</taxon>
        <taxon>Streptophyta</taxon>
        <taxon>Embryophyta</taxon>
        <taxon>Tracheophyta</taxon>
        <taxon>Spermatophyta</taxon>
        <taxon>Magnoliopsida</taxon>
        <taxon>eudicotyledons</taxon>
        <taxon>Gunneridae</taxon>
        <taxon>Pentapetalae</taxon>
        <taxon>rosids</taxon>
        <taxon>malvids</taxon>
        <taxon>Sapindales</taxon>
        <taxon>Sapindaceae</taxon>
        <taxon>Hippocastanoideae</taxon>
        <taxon>Acereae</taxon>
        <taxon>Acer</taxon>
    </lineage>
</organism>